<sequence>MQDGVSGRRAYSTTPTAALQVIERIIPLHIKAEQEAAYVRTARLRNTSNYNNIIFNLNNYEDGTTSAKFYPAICQLEDRIALKKQFLPVPGLNIYAEGSKIEDKTGSAFCVMEEDTTKCEWMAQLSPFNTVFQAELLTIQETCLWATRPTNRLRQTVSRASIQLLQLTSRALC</sequence>
<protein>
    <submittedName>
        <fullName evidence="1">Uncharacterized protein</fullName>
    </submittedName>
</protein>
<keyword evidence="2" id="KW-1185">Reference proteome</keyword>
<proteinExistence type="predicted"/>
<dbReference type="AlphaFoldDB" id="A0A4Y2F601"/>
<reference evidence="1 2" key="1">
    <citation type="journal article" date="2019" name="Sci. Rep.">
        <title>Orb-weaving spider Araneus ventricosus genome elucidates the spidroin gene catalogue.</title>
        <authorList>
            <person name="Kono N."/>
            <person name="Nakamura H."/>
            <person name="Ohtoshi R."/>
            <person name="Moran D.A.P."/>
            <person name="Shinohara A."/>
            <person name="Yoshida Y."/>
            <person name="Fujiwara M."/>
            <person name="Mori M."/>
            <person name="Tomita M."/>
            <person name="Arakawa K."/>
        </authorList>
    </citation>
    <scope>NUCLEOTIDE SEQUENCE [LARGE SCALE GENOMIC DNA]</scope>
</reference>
<accession>A0A4Y2F601</accession>
<dbReference type="EMBL" id="BGPR01000793">
    <property type="protein sequence ID" value="GBM35776.1"/>
    <property type="molecule type" value="Genomic_DNA"/>
</dbReference>
<evidence type="ECO:0000313" key="1">
    <source>
        <dbReference type="EMBL" id="GBM35776.1"/>
    </source>
</evidence>
<dbReference type="Proteomes" id="UP000499080">
    <property type="component" value="Unassembled WGS sequence"/>
</dbReference>
<gene>
    <name evidence="1" type="ORF">AVEN_108971_1</name>
</gene>
<comment type="caution">
    <text evidence="1">The sequence shown here is derived from an EMBL/GenBank/DDBJ whole genome shotgun (WGS) entry which is preliminary data.</text>
</comment>
<evidence type="ECO:0000313" key="2">
    <source>
        <dbReference type="Proteomes" id="UP000499080"/>
    </source>
</evidence>
<organism evidence="1 2">
    <name type="scientific">Araneus ventricosus</name>
    <name type="common">Orbweaver spider</name>
    <name type="synonym">Epeira ventricosa</name>
    <dbReference type="NCBI Taxonomy" id="182803"/>
    <lineage>
        <taxon>Eukaryota</taxon>
        <taxon>Metazoa</taxon>
        <taxon>Ecdysozoa</taxon>
        <taxon>Arthropoda</taxon>
        <taxon>Chelicerata</taxon>
        <taxon>Arachnida</taxon>
        <taxon>Araneae</taxon>
        <taxon>Araneomorphae</taxon>
        <taxon>Entelegynae</taxon>
        <taxon>Araneoidea</taxon>
        <taxon>Araneidae</taxon>
        <taxon>Araneus</taxon>
    </lineage>
</organism>
<name>A0A4Y2F601_ARAVE</name>